<dbReference type="AlphaFoldDB" id="A0A136KLU1"/>
<reference evidence="2 3" key="1">
    <citation type="submission" date="2015-02" db="EMBL/GenBank/DDBJ databases">
        <title>Improved understanding of the partial-nitritation anammox process through 23 genomes representing the majority of the microbial community.</title>
        <authorList>
            <person name="Speth D.R."/>
            <person name="In T Zandt M."/>
            <person name="Guerrero Cruz S."/>
            <person name="Jetten M.S."/>
            <person name="Dutilh B.E."/>
        </authorList>
    </citation>
    <scope>NUCLEOTIDE SEQUENCE [LARGE SCALE GENOMIC DNA]</scope>
    <source>
        <strain evidence="2">OLB21</strain>
    </source>
</reference>
<proteinExistence type="predicted"/>
<evidence type="ECO:0000313" key="3">
    <source>
        <dbReference type="Proteomes" id="UP000070449"/>
    </source>
</evidence>
<accession>A0A136KLU1</accession>
<dbReference type="EMBL" id="JYPD01000003">
    <property type="protein sequence ID" value="KXK10381.1"/>
    <property type="molecule type" value="Genomic_DNA"/>
</dbReference>
<name>A0A136KLU1_9BACT</name>
<evidence type="ECO:0000313" key="2">
    <source>
        <dbReference type="EMBL" id="KXK10381.1"/>
    </source>
</evidence>
<evidence type="ECO:0000256" key="1">
    <source>
        <dbReference type="SAM" id="MobiDB-lite"/>
    </source>
</evidence>
<comment type="caution">
    <text evidence="2">The sequence shown here is derived from an EMBL/GenBank/DDBJ whole genome shotgun (WGS) entry which is preliminary data.</text>
</comment>
<feature type="non-terminal residue" evidence="2">
    <location>
        <position position="1"/>
    </location>
</feature>
<feature type="region of interest" description="Disordered" evidence="1">
    <location>
        <begin position="41"/>
        <end position="60"/>
    </location>
</feature>
<sequence length="60" mass="6384">QNVPLVESATETESDDTASNTCEINCNDYCSGDGITVSTSKDEDGNTVCTFGKEDTNNRS</sequence>
<protein>
    <submittedName>
        <fullName evidence="2">Uncharacterized protein</fullName>
    </submittedName>
</protein>
<dbReference type="STRING" id="1617427.UZ20_WS6002000007"/>
<dbReference type="Proteomes" id="UP000070449">
    <property type="component" value="Unassembled WGS sequence"/>
</dbReference>
<gene>
    <name evidence="2" type="ORF">UZ20_WS6002000007</name>
</gene>
<organism evidence="2 3">
    <name type="scientific">candidate division WS6 bacterium OLB21</name>
    <dbReference type="NCBI Taxonomy" id="1617427"/>
    <lineage>
        <taxon>Bacteria</taxon>
        <taxon>Candidatus Dojkabacteria</taxon>
    </lineage>
</organism>